<proteinExistence type="predicted"/>
<keyword evidence="1" id="KW-0812">Transmembrane</keyword>
<keyword evidence="1" id="KW-1133">Transmembrane helix</keyword>
<dbReference type="EMBL" id="WNTK01014799">
    <property type="protein sequence ID" value="KAG9461967.1"/>
    <property type="molecule type" value="Genomic_DNA"/>
</dbReference>
<sequence>MLPDLLTAIPASCNQLPPAVTPISHYRAKCLIIVYGYSIPHSPPRHTVHISSPFTFCITPLLVVCKLVSINFIVTMVLFLFPPLL</sequence>
<comment type="caution">
    <text evidence="2">The sequence shown here is derived from an EMBL/GenBank/DDBJ whole genome shotgun (WGS) entry which is preliminary data.</text>
</comment>
<dbReference type="AlphaFoldDB" id="A0A8J6E6P3"/>
<evidence type="ECO:0000313" key="3">
    <source>
        <dbReference type="Proteomes" id="UP000770717"/>
    </source>
</evidence>
<evidence type="ECO:0000256" key="1">
    <source>
        <dbReference type="SAM" id="Phobius"/>
    </source>
</evidence>
<keyword evidence="1" id="KW-0472">Membrane</keyword>
<accession>A0A8J6E6P3</accession>
<feature type="transmembrane region" description="Helical" evidence="1">
    <location>
        <begin position="54"/>
        <end position="81"/>
    </location>
</feature>
<gene>
    <name evidence="2" type="ORF">GDO78_015238</name>
</gene>
<protein>
    <submittedName>
        <fullName evidence="2">Uncharacterized protein</fullName>
    </submittedName>
</protein>
<name>A0A8J6E6P3_ELECQ</name>
<organism evidence="2 3">
    <name type="scientific">Eleutherodactylus coqui</name>
    <name type="common">Puerto Rican coqui</name>
    <dbReference type="NCBI Taxonomy" id="57060"/>
    <lineage>
        <taxon>Eukaryota</taxon>
        <taxon>Metazoa</taxon>
        <taxon>Chordata</taxon>
        <taxon>Craniata</taxon>
        <taxon>Vertebrata</taxon>
        <taxon>Euteleostomi</taxon>
        <taxon>Amphibia</taxon>
        <taxon>Batrachia</taxon>
        <taxon>Anura</taxon>
        <taxon>Neobatrachia</taxon>
        <taxon>Hyloidea</taxon>
        <taxon>Eleutherodactylidae</taxon>
        <taxon>Eleutherodactylinae</taxon>
        <taxon>Eleutherodactylus</taxon>
        <taxon>Eleutherodactylus</taxon>
    </lineage>
</organism>
<keyword evidence="3" id="KW-1185">Reference proteome</keyword>
<evidence type="ECO:0000313" key="2">
    <source>
        <dbReference type="EMBL" id="KAG9461967.1"/>
    </source>
</evidence>
<reference evidence="2" key="1">
    <citation type="thesis" date="2020" institute="ProQuest LLC" country="789 East Eisenhower Parkway, Ann Arbor, MI, USA">
        <title>Comparative Genomics and Chromosome Evolution.</title>
        <authorList>
            <person name="Mudd A.B."/>
        </authorList>
    </citation>
    <scope>NUCLEOTIDE SEQUENCE</scope>
    <source>
        <strain evidence="2">HN-11 Male</strain>
        <tissue evidence="2">Kidney and liver</tissue>
    </source>
</reference>
<dbReference type="Proteomes" id="UP000770717">
    <property type="component" value="Unassembled WGS sequence"/>
</dbReference>